<reference evidence="1 2" key="1">
    <citation type="submission" date="2018-05" db="EMBL/GenBank/DDBJ databases">
        <title>Genetic diversity of glacier-inhabiting Cryobacterium bacteria in China and description of Cryobacterium mengkeensis sp. nov. and Arthrobacter glacialis sp. nov.</title>
        <authorList>
            <person name="Liu Q."/>
            <person name="Xin Y.-H."/>
        </authorList>
    </citation>
    <scope>NUCLEOTIDE SEQUENCE [LARGE SCALE GENOMIC DNA]</scope>
    <source>
        <strain evidence="1 2">LI2</strain>
    </source>
</reference>
<dbReference type="InterPro" id="IPR050490">
    <property type="entry name" value="Bact_solute-bd_prot1"/>
</dbReference>
<sequence length="435" mass="45976">MSIHMSRRQLGHAALGVAALGLLSACGKKDSGTSADGTVTLRFTWWGNEVRDASTQKLITAFTAANPKIKVGAEPGVWSSYWDKLATQTAGNDMPDVIQMDQQYIAEYGGRGALLDLSGQKAIDTSGITPDALKSGQVGGKQFGISTGQNAYVIMANARIFKEAGVAIPDDTTWTWDDYISTAAAVAAKVPKTFGSAYGGTEAALTVWFGQNGETLYTGDGKLGFTEGTLAAFYERLVKQRDAKAGPSASLNSEDATAAVEQTLFGTGQLAMSWWWTNQVGALTAATGDDIKILRVPSVTGSAAKASMYFKPSMFWSASGRTKHPEEAAKFINFLMNDVDAAKVQLTDRGYPSNPKLQEAIAPLLKPADKSAGDFLKAIAPEVSFTPAVPPVGTGTLGNVSLRYVDDVLFNRKSPAVAAKEFKAEAEGLISSAAK</sequence>
<gene>
    <name evidence="1" type="ORF">CVV68_08845</name>
</gene>
<dbReference type="Gene3D" id="3.40.190.10">
    <property type="entry name" value="Periplasmic binding protein-like II"/>
    <property type="match status" value="2"/>
</dbReference>
<dbReference type="EMBL" id="QJVD01000007">
    <property type="protein sequence ID" value="PYI67954.1"/>
    <property type="molecule type" value="Genomic_DNA"/>
</dbReference>
<dbReference type="Proteomes" id="UP000247832">
    <property type="component" value="Unassembled WGS sequence"/>
</dbReference>
<dbReference type="PROSITE" id="PS51257">
    <property type="entry name" value="PROKAR_LIPOPROTEIN"/>
    <property type="match status" value="1"/>
</dbReference>
<dbReference type="InterPro" id="IPR006059">
    <property type="entry name" value="SBP"/>
</dbReference>
<name>A0A2V5LBP1_9MICC</name>
<proteinExistence type="predicted"/>
<evidence type="ECO:0000313" key="2">
    <source>
        <dbReference type="Proteomes" id="UP000247832"/>
    </source>
</evidence>
<dbReference type="Pfam" id="PF01547">
    <property type="entry name" value="SBP_bac_1"/>
    <property type="match status" value="1"/>
</dbReference>
<evidence type="ECO:0000313" key="1">
    <source>
        <dbReference type="EMBL" id="PYI67954.1"/>
    </source>
</evidence>
<dbReference type="SUPFAM" id="SSF53850">
    <property type="entry name" value="Periplasmic binding protein-like II"/>
    <property type="match status" value="1"/>
</dbReference>
<protein>
    <submittedName>
        <fullName evidence="1">ABC transporter substrate-binding protein</fullName>
    </submittedName>
</protein>
<dbReference type="PANTHER" id="PTHR43649:SF11">
    <property type="entry name" value="ABC TRANSPORTER SUBSTRATE-BINDING PROTEIN YESO-RELATED"/>
    <property type="match status" value="1"/>
</dbReference>
<organism evidence="1 2">
    <name type="scientific">Arthrobacter livingstonensis</name>
    <dbReference type="NCBI Taxonomy" id="670078"/>
    <lineage>
        <taxon>Bacteria</taxon>
        <taxon>Bacillati</taxon>
        <taxon>Actinomycetota</taxon>
        <taxon>Actinomycetes</taxon>
        <taxon>Micrococcales</taxon>
        <taxon>Micrococcaceae</taxon>
        <taxon>Arthrobacter</taxon>
    </lineage>
</organism>
<dbReference type="OrthoDB" id="7918484at2"/>
<keyword evidence="2" id="KW-1185">Reference proteome</keyword>
<dbReference type="RefSeq" id="WP_110500629.1">
    <property type="nucleotide sequence ID" value="NZ_QJVD01000007.1"/>
</dbReference>
<dbReference type="PANTHER" id="PTHR43649">
    <property type="entry name" value="ARABINOSE-BINDING PROTEIN-RELATED"/>
    <property type="match status" value="1"/>
</dbReference>
<dbReference type="AlphaFoldDB" id="A0A2V5LBP1"/>
<comment type="caution">
    <text evidence="1">The sequence shown here is derived from an EMBL/GenBank/DDBJ whole genome shotgun (WGS) entry which is preliminary data.</text>
</comment>
<accession>A0A2V5LBP1</accession>